<keyword evidence="3" id="KW-0547">Nucleotide-binding</keyword>
<dbReference type="HOGENOM" id="CLU_000604_1_2_5"/>
<evidence type="ECO:0000256" key="4">
    <source>
        <dbReference type="ARBA" id="ARBA00022840"/>
    </source>
</evidence>
<dbReference type="GO" id="GO:0005524">
    <property type="term" value="F:ATP binding"/>
    <property type="evidence" value="ECO:0007669"/>
    <property type="project" value="UniProtKB-KW"/>
</dbReference>
<gene>
    <name evidence="7" type="ORF">FP2506_17399</name>
</gene>
<dbReference type="InterPro" id="IPR052156">
    <property type="entry name" value="BCAA_Transport_ATP-bd_LivF"/>
</dbReference>
<dbReference type="PANTHER" id="PTHR43820">
    <property type="entry name" value="HIGH-AFFINITY BRANCHED-CHAIN AMINO ACID TRANSPORT ATP-BINDING PROTEIN LIVF"/>
    <property type="match status" value="1"/>
</dbReference>
<name>Q0FY68_9HYPH</name>
<dbReference type="eggNOG" id="COG0410">
    <property type="taxonomic scope" value="Bacteria"/>
</dbReference>
<protein>
    <submittedName>
        <fullName evidence="7">Putative high-affinity branched-chain amino acid transport atp-binding abc transporter protein</fullName>
    </submittedName>
</protein>
<dbReference type="SMART" id="SM00382">
    <property type="entry name" value="AAA"/>
    <property type="match status" value="1"/>
</dbReference>
<comment type="caution">
    <text evidence="7">The sequence shown here is derived from an EMBL/GenBank/DDBJ whole genome shotgun (WGS) entry which is preliminary data.</text>
</comment>
<comment type="similarity">
    <text evidence="1">Belongs to the ABC transporter superfamily.</text>
</comment>
<dbReference type="SUPFAM" id="SSF52540">
    <property type="entry name" value="P-loop containing nucleoside triphosphate hydrolases"/>
    <property type="match status" value="1"/>
</dbReference>
<dbReference type="PANTHER" id="PTHR43820:SF2">
    <property type="entry name" value="ABC TRANSPORTER ATP-BINDING PROTEIN"/>
    <property type="match status" value="1"/>
</dbReference>
<dbReference type="InterPro" id="IPR003593">
    <property type="entry name" value="AAA+_ATPase"/>
</dbReference>
<dbReference type="Gene3D" id="3.40.50.300">
    <property type="entry name" value="P-loop containing nucleotide triphosphate hydrolases"/>
    <property type="match status" value="1"/>
</dbReference>
<sequence length="244" mass="27071">MMRNGTEREAVSEQIISVARLRSGYGGGDILRDISFDLSAGEILAILGKNGMGKSTLLKTIMGFVKPKSGSIKLRGVDVTNAEPHWIARRSIAYTPQEFAIFRELTVEENLRLGVESDSLLKQRLGDVRDAFPRMTERMSQRAGTLSGGEQKMLLLCRAIVSRPDIMLIDEISEGLQPTMIERMAEILRTARSKGVAILLIEQNLNFALSIADRFAILKIGEIVESGRFEGRDTAGKLEKHLRI</sequence>
<keyword evidence="4 7" id="KW-0067">ATP-binding</keyword>
<dbReference type="GO" id="GO:0016887">
    <property type="term" value="F:ATP hydrolysis activity"/>
    <property type="evidence" value="ECO:0007669"/>
    <property type="project" value="InterPro"/>
</dbReference>
<dbReference type="GO" id="GO:0015658">
    <property type="term" value="F:branched-chain amino acid transmembrane transporter activity"/>
    <property type="evidence" value="ECO:0007669"/>
    <property type="project" value="TreeGrafter"/>
</dbReference>
<dbReference type="Pfam" id="PF00005">
    <property type="entry name" value="ABC_tran"/>
    <property type="match status" value="1"/>
</dbReference>
<dbReference type="RefSeq" id="WP_007068594.1">
    <property type="nucleotide sequence ID" value="NZ_DS022272.1"/>
</dbReference>
<keyword evidence="5" id="KW-0029">Amino-acid transport</keyword>
<keyword evidence="8" id="KW-1185">Reference proteome</keyword>
<evidence type="ECO:0000313" key="8">
    <source>
        <dbReference type="Proteomes" id="UP000004310"/>
    </source>
</evidence>
<evidence type="ECO:0000259" key="6">
    <source>
        <dbReference type="PROSITE" id="PS50893"/>
    </source>
</evidence>
<reference evidence="7 8" key="1">
    <citation type="journal article" date="2010" name="J. Bacteriol.">
        <title>Genome sequence of Fulvimarina pelagi HTCC2506T, a Mn(II)-oxidizing alphaproteobacterium possessing an aerobic anoxygenic photosynthetic gene cluster and Xanthorhodopsin.</title>
        <authorList>
            <person name="Kang I."/>
            <person name="Oh H.M."/>
            <person name="Lim S.I."/>
            <person name="Ferriera S."/>
            <person name="Giovannoni S.J."/>
            <person name="Cho J.C."/>
        </authorList>
    </citation>
    <scope>NUCLEOTIDE SEQUENCE [LARGE SCALE GENOMIC DNA]</scope>
    <source>
        <strain evidence="7 8">HTCC2506</strain>
    </source>
</reference>
<evidence type="ECO:0000256" key="1">
    <source>
        <dbReference type="ARBA" id="ARBA00005417"/>
    </source>
</evidence>
<dbReference type="STRING" id="217511.GCA_001463845_01776"/>
<keyword evidence="2" id="KW-0813">Transport</keyword>
<proteinExistence type="inferred from homology"/>
<evidence type="ECO:0000313" key="7">
    <source>
        <dbReference type="EMBL" id="EAU39874.1"/>
    </source>
</evidence>
<accession>Q0FY68</accession>
<feature type="domain" description="ABC transporter" evidence="6">
    <location>
        <begin position="13"/>
        <end position="244"/>
    </location>
</feature>
<organism evidence="7 8">
    <name type="scientific">Fulvimarina pelagi HTCC2506</name>
    <dbReference type="NCBI Taxonomy" id="314231"/>
    <lineage>
        <taxon>Bacteria</taxon>
        <taxon>Pseudomonadati</taxon>
        <taxon>Pseudomonadota</taxon>
        <taxon>Alphaproteobacteria</taxon>
        <taxon>Hyphomicrobiales</taxon>
        <taxon>Aurantimonadaceae</taxon>
        <taxon>Fulvimarina</taxon>
    </lineage>
</organism>
<evidence type="ECO:0000256" key="5">
    <source>
        <dbReference type="ARBA" id="ARBA00022970"/>
    </source>
</evidence>
<dbReference type="EMBL" id="AATP01000011">
    <property type="protein sequence ID" value="EAU39874.1"/>
    <property type="molecule type" value="Genomic_DNA"/>
</dbReference>
<dbReference type="InterPro" id="IPR027417">
    <property type="entry name" value="P-loop_NTPase"/>
</dbReference>
<dbReference type="CDD" id="cd03224">
    <property type="entry name" value="ABC_TM1139_LivF_branched"/>
    <property type="match status" value="1"/>
</dbReference>
<evidence type="ECO:0000256" key="2">
    <source>
        <dbReference type="ARBA" id="ARBA00022448"/>
    </source>
</evidence>
<dbReference type="InterPro" id="IPR017871">
    <property type="entry name" value="ABC_transporter-like_CS"/>
</dbReference>
<dbReference type="PROSITE" id="PS50893">
    <property type="entry name" value="ABC_TRANSPORTER_2"/>
    <property type="match status" value="1"/>
</dbReference>
<evidence type="ECO:0000256" key="3">
    <source>
        <dbReference type="ARBA" id="ARBA00022741"/>
    </source>
</evidence>
<dbReference type="InterPro" id="IPR003439">
    <property type="entry name" value="ABC_transporter-like_ATP-bd"/>
</dbReference>
<dbReference type="GO" id="GO:0015807">
    <property type="term" value="P:L-amino acid transport"/>
    <property type="evidence" value="ECO:0007669"/>
    <property type="project" value="TreeGrafter"/>
</dbReference>
<dbReference type="PROSITE" id="PS00211">
    <property type="entry name" value="ABC_TRANSPORTER_1"/>
    <property type="match status" value="1"/>
</dbReference>
<dbReference type="AlphaFoldDB" id="Q0FY68"/>
<dbReference type="Proteomes" id="UP000004310">
    <property type="component" value="Unassembled WGS sequence"/>
</dbReference>